<dbReference type="InterPro" id="IPR016185">
    <property type="entry name" value="PreATP-grasp_dom_sf"/>
</dbReference>
<dbReference type="Gene3D" id="3.30.1490.20">
    <property type="entry name" value="ATP-grasp fold, A domain"/>
    <property type="match status" value="1"/>
</dbReference>
<evidence type="ECO:0000256" key="5">
    <source>
        <dbReference type="HAMAP-Rule" id="MF_01928"/>
    </source>
</evidence>
<dbReference type="FunFam" id="3.30.470.20:FF:000029">
    <property type="entry name" value="N5-carboxyaminoimidazole ribonucleotide synthase"/>
    <property type="match status" value="1"/>
</dbReference>
<dbReference type="GO" id="GO:0046872">
    <property type="term" value="F:metal ion binding"/>
    <property type="evidence" value="ECO:0007669"/>
    <property type="project" value="InterPro"/>
</dbReference>
<dbReference type="GO" id="GO:0006189">
    <property type="term" value="P:'de novo' IMP biosynthetic process"/>
    <property type="evidence" value="ECO:0007669"/>
    <property type="project" value="UniProtKB-UniRule"/>
</dbReference>
<evidence type="ECO:0000256" key="6">
    <source>
        <dbReference type="RuleBase" id="RU361200"/>
    </source>
</evidence>
<dbReference type="GO" id="GO:0004638">
    <property type="term" value="F:phosphoribosylaminoimidazole carboxylase activity"/>
    <property type="evidence" value="ECO:0007669"/>
    <property type="project" value="InterPro"/>
</dbReference>
<dbReference type="InterPro" id="IPR013815">
    <property type="entry name" value="ATP_grasp_subdomain_1"/>
</dbReference>
<dbReference type="NCBIfam" id="NF004676">
    <property type="entry name" value="PRK06019.1-2"/>
    <property type="match status" value="1"/>
</dbReference>
<dbReference type="AlphaFoldDB" id="A0A399FVI1"/>
<keyword evidence="2 5" id="KW-0547">Nucleotide-binding</keyword>
<feature type="binding site" evidence="5">
    <location>
        <position position="192"/>
    </location>
    <ligand>
        <name>ATP</name>
        <dbReference type="ChEBI" id="CHEBI:30616"/>
    </ligand>
</feature>
<dbReference type="GO" id="GO:0034028">
    <property type="term" value="F:5-(carboxyamino)imidazole ribonucleotide synthase activity"/>
    <property type="evidence" value="ECO:0007669"/>
    <property type="project" value="UniProtKB-UniRule"/>
</dbReference>
<comment type="function">
    <text evidence="5">Catalyzes the ATP-dependent conversion of 5-aminoimidazole ribonucleotide (AIR) and HCO(3)(-) to N5-carboxyaminoimidazole ribonucleotide (N5-CAIR).</text>
</comment>
<evidence type="ECO:0000256" key="2">
    <source>
        <dbReference type="ARBA" id="ARBA00022741"/>
    </source>
</evidence>
<dbReference type="InterPro" id="IPR003135">
    <property type="entry name" value="ATP-grasp_carboxylate-amine"/>
</dbReference>
<feature type="binding site" evidence="5">
    <location>
        <position position="149"/>
    </location>
    <ligand>
        <name>ATP</name>
        <dbReference type="ChEBI" id="CHEBI:30616"/>
    </ligand>
</feature>
<dbReference type="HAMAP" id="MF_01928">
    <property type="entry name" value="PurK"/>
    <property type="match status" value="1"/>
</dbReference>
<evidence type="ECO:0000259" key="7">
    <source>
        <dbReference type="PROSITE" id="PS50975"/>
    </source>
</evidence>
<comment type="function">
    <text evidence="6">Catalyzes the ATP-dependent conversion of 5-aminoimidazole ribonucleotide (AIR) and HCO(3)- to N5-carboxyaminoimidazole ribonucleotide (N5-CAIR).</text>
</comment>
<dbReference type="FunFam" id="3.40.50.20:FF:000016">
    <property type="entry name" value="N5-carboxyaminoimidazole ribonucleotide synthase"/>
    <property type="match status" value="1"/>
</dbReference>
<dbReference type="PANTHER" id="PTHR11609">
    <property type="entry name" value="PURINE BIOSYNTHESIS PROTEIN 6/7, PUR6/7"/>
    <property type="match status" value="1"/>
</dbReference>
<feature type="binding site" evidence="5">
    <location>
        <position position="109"/>
    </location>
    <ligand>
        <name>ATP</name>
        <dbReference type="ChEBI" id="CHEBI:30616"/>
    </ligand>
</feature>
<comment type="pathway">
    <text evidence="5 6">Purine metabolism; IMP biosynthesis via de novo pathway; 5-amino-1-(5-phospho-D-ribosyl)imidazole-4-carboxylate from 5-amino-1-(5-phospho-D-ribosyl)imidazole (N5-CAIR route): step 1/2.</text>
</comment>
<evidence type="ECO:0000313" key="9">
    <source>
        <dbReference type="Proteomes" id="UP000266287"/>
    </source>
</evidence>
<keyword evidence="4 5" id="KW-0067">ATP-binding</keyword>
<dbReference type="NCBIfam" id="NF004679">
    <property type="entry name" value="PRK06019.1-5"/>
    <property type="match status" value="1"/>
</dbReference>
<dbReference type="Pfam" id="PF22660">
    <property type="entry name" value="RS_preATP-grasp-like"/>
    <property type="match status" value="1"/>
</dbReference>
<dbReference type="Pfam" id="PF02222">
    <property type="entry name" value="ATP-grasp"/>
    <property type="match status" value="1"/>
</dbReference>
<evidence type="ECO:0000256" key="4">
    <source>
        <dbReference type="ARBA" id="ARBA00022840"/>
    </source>
</evidence>
<proteinExistence type="inferred from homology"/>
<evidence type="ECO:0000256" key="1">
    <source>
        <dbReference type="ARBA" id="ARBA00022598"/>
    </source>
</evidence>
<feature type="binding site" evidence="5">
    <location>
        <begin position="154"/>
        <end position="160"/>
    </location>
    <ligand>
        <name>ATP</name>
        <dbReference type="ChEBI" id="CHEBI:30616"/>
    </ligand>
</feature>
<accession>A0A399FVI1</accession>
<dbReference type="SUPFAM" id="SSF51246">
    <property type="entry name" value="Rudiment single hybrid motif"/>
    <property type="match status" value="1"/>
</dbReference>
<dbReference type="GO" id="GO:0005524">
    <property type="term" value="F:ATP binding"/>
    <property type="evidence" value="ECO:0007669"/>
    <property type="project" value="UniProtKB-UniRule"/>
</dbReference>
<dbReference type="SUPFAM" id="SSF52440">
    <property type="entry name" value="PreATP-grasp domain"/>
    <property type="match status" value="1"/>
</dbReference>
<feature type="domain" description="ATP-grasp" evidence="7">
    <location>
        <begin position="113"/>
        <end position="299"/>
    </location>
</feature>
<dbReference type="GO" id="GO:0005829">
    <property type="term" value="C:cytosol"/>
    <property type="evidence" value="ECO:0007669"/>
    <property type="project" value="TreeGrafter"/>
</dbReference>
<dbReference type="InterPro" id="IPR005875">
    <property type="entry name" value="PurK"/>
</dbReference>
<sequence>MSIKKIYPKATIGIFGGGQLGRMLAQAAKKIGYNIITLDPIPNSPCAQIADEQIVAAFDDYGAAERLAEQSDVLTYEFENVNADIIEHLEKKGNTVFPSSTVLRITQNRIKEKEFLKKIGISVTDFRAIVRRSHLEEAKEELGLPAMLKTATGGYDGKGQILLNTEEDILDVPQDLFLKELIWERYVPFIKEISVICARGASNELITFPVSENVHRDNILYTSTVPARIPAEVEKKATDIARRISERLEVIGVIGVEMFLCEDGIILVNEIAPRVHNSGHYTIEACYTSQFEQHIRAICGLPLGRTELLSPVAMINILGEGKGQGGDFLVGVEKVLSIPGISLHLYGKERARAGRKMGHLTVLADSVLEAVSRAKKAIEMLSWE</sequence>
<evidence type="ECO:0000256" key="3">
    <source>
        <dbReference type="ARBA" id="ARBA00022755"/>
    </source>
</evidence>
<keyword evidence="1 5" id="KW-0436">Ligase</keyword>
<feature type="binding site" evidence="5">
    <location>
        <position position="215"/>
    </location>
    <ligand>
        <name>ATP</name>
        <dbReference type="ChEBI" id="CHEBI:30616"/>
    </ligand>
</feature>
<comment type="catalytic activity">
    <reaction evidence="5 6">
        <text>5-amino-1-(5-phospho-beta-D-ribosyl)imidazole + hydrogencarbonate + ATP = 5-carboxyamino-1-(5-phospho-D-ribosyl)imidazole + ADP + phosphate + 2 H(+)</text>
        <dbReference type="Rhea" id="RHEA:19317"/>
        <dbReference type="ChEBI" id="CHEBI:15378"/>
        <dbReference type="ChEBI" id="CHEBI:17544"/>
        <dbReference type="ChEBI" id="CHEBI:30616"/>
        <dbReference type="ChEBI" id="CHEBI:43474"/>
        <dbReference type="ChEBI" id="CHEBI:58730"/>
        <dbReference type="ChEBI" id="CHEBI:137981"/>
        <dbReference type="ChEBI" id="CHEBI:456216"/>
        <dbReference type="EC" id="6.3.4.18"/>
    </reaction>
</comment>
<dbReference type="Pfam" id="PF17769">
    <property type="entry name" value="PurK_C"/>
    <property type="match status" value="1"/>
</dbReference>
<dbReference type="InterPro" id="IPR011761">
    <property type="entry name" value="ATP-grasp"/>
</dbReference>
<dbReference type="InterPro" id="IPR054350">
    <property type="entry name" value="PurT/PurK_preATP-grasp"/>
</dbReference>
<dbReference type="SUPFAM" id="SSF56059">
    <property type="entry name" value="Glutathione synthetase ATP-binding domain-like"/>
    <property type="match status" value="1"/>
</dbReference>
<dbReference type="Gene3D" id="3.40.50.20">
    <property type="match status" value="1"/>
</dbReference>
<dbReference type="Proteomes" id="UP000266287">
    <property type="component" value="Unassembled WGS sequence"/>
</dbReference>
<dbReference type="NCBIfam" id="NF004675">
    <property type="entry name" value="PRK06019.1-1"/>
    <property type="match status" value="1"/>
</dbReference>
<dbReference type="InterPro" id="IPR040686">
    <property type="entry name" value="PurK_C"/>
</dbReference>
<reference evidence="8 9" key="1">
    <citation type="submission" date="2018-08" db="EMBL/GenBank/DDBJ databases">
        <title>Draft genome of candidate division NPL-UPA2 bacterium Unc8 that adapted to ultra-basic serpentinizing groundwater.</title>
        <authorList>
            <person name="Ishii S."/>
            <person name="Suzuki S."/>
            <person name="Nealson K.H."/>
        </authorList>
    </citation>
    <scope>NUCLEOTIDE SEQUENCE [LARGE SCALE GENOMIC DNA]</scope>
    <source>
        <strain evidence="8">Unc8</strain>
    </source>
</reference>
<name>A0A399FVI1_UNCN2</name>
<feature type="binding site" evidence="5">
    <location>
        <begin position="184"/>
        <end position="187"/>
    </location>
    <ligand>
        <name>ATP</name>
        <dbReference type="ChEBI" id="CHEBI:30616"/>
    </ligand>
</feature>
<comment type="caution">
    <text evidence="8">The sequence shown here is derived from an EMBL/GenBank/DDBJ whole genome shotgun (WGS) entry which is preliminary data.</text>
</comment>
<dbReference type="PANTHER" id="PTHR11609:SF5">
    <property type="entry name" value="PHOSPHORIBOSYLAMINOIMIDAZOLE CARBOXYLASE"/>
    <property type="match status" value="1"/>
</dbReference>
<dbReference type="UniPathway" id="UPA00074">
    <property type="reaction ID" value="UER00942"/>
</dbReference>
<keyword evidence="3 5" id="KW-0658">Purine biosynthesis</keyword>
<protein>
    <recommendedName>
        <fullName evidence="5 6">N5-carboxyaminoimidazole ribonucleotide synthase</fullName>
        <shortName evidence="5 6">N5-CAIR synthase</shortName>
        <ecNumber evidence="5 6">6.3.4.18</ecNumber>
    </recommendedName>
    <alternativeName>
        <fullName evidence="5 6">5-(carboxyamino)imidazole ribonucleotide synthetase</fullName>
    </alternativeName>
</protein>
<dbReference type="EC" id="6.3.4.18" evidence="5 6"/>
<gene>
    <name evidence="5 6" type="primary">purK</name>
    <name evidence="8" type="ORF">B9J77_02835</name>
</gene>
<dbReference type="EMBL" id="NDHY01000004">
    <property type="protein sequence ID" value="RII00435.1"/>
    <property type="molecule type" value="Genomic_DNA"/>
</dbReference>
<dbReference type="PROSITE" id="PS50975">
    <property type="entry name" value="ATP_GRASP"/>
    <property type="match status" value="1"/>
</dbReference>
<comment type="subunit">
    <text evidence="5 6">Homodimer.</text>
</comment>
<organism evidence="8 9">
    <name type="scientific">candidate division NPL-UPA2 bacterium Unc8</name>
    <dbReference type="NCBI Taxonomy" id="1980939"/>
    <lineage>
        <taxon>Bacteria</taxon>
    </lineage>
</organism>
<dbReference type="Gene3D" id="3.30.470.20">
    <property type="entry name" value="ATP-grasp fold, B domain"/>
    <property type="match status" value="1"/>
</dbReference>
<dbReference type="NCBIfam" id="TIGR01161">
    <property type="entry name" value="purK"/>
    <property type="match status" value="1"/>
</dbReference>
<comment type="similarity">
    <text evidence="5 6">Belongs to the PurK/PurT family.</text>
</comment>
<feature type="binding site" evidence="5">
    <location>
        <begin position="269"/>
        <end position="270"/>
    </location>
    <ligand>
        <name>ATP</name>
        <dbReference type="ChEBI" id="CHEBI:30616"/>
    </ligand>
</feature>
<dbReference type="InterPro" id="IPR011054">
    <property type="entry name" value="Rudment_hybrid_motif"/>
</dbReference>
<evidence type="ECO:0000313" key="8">
    <source>
        <dbReference type="EMBL" id="RII00435.1"/>
    </source>
</evidence>